<protein>
    <submittedName>
        <fullName evidence="1">Uncharacterized protein</fullName>
    </submittedName>
</protein>
<evidence type="ECO:0000313" key="2">
    <source>
        <dbReference type="Proteomes" id="UP000094849"/>
    </source>
</evidence>
<dbReference type="AlphaFoldDB" id="A0A1E2US81"/>
<keyword evidence="2" id="KW-1185">Reference proteome</keyword>
<dbReference type="Proteomes" id="UP000094849">
    <property type="component" value="Unassembled WGS sequence"/>
</dbReference>
<evidence type="ECO:0000313" key="1">
    <source>
        <dbReference type="EMBL" id="ODB97560.1"/>
    </source>
</evidence>
<name>A0A1E2US81_9GAMM</name>
<dbReference type="RefSeq" id="WP_069014346.1">
    <property type="nucleotide sequence ID" value="NZ_LVJW01000003.1"/>
</dbReference>
<proteinExistence type="predicted"/>
<dbReference type="STRING" id="1818881.A3196_12820"/>
<accession>A0A1E2US81</accession>
<comment type="caution">
    <text evidence="1">The sequence shown here is derived from an EMBL/GenBank/DDBJ whole genome shotgun (WGS) entry which is preliminary data.</text>
</comment>
<gene>
    <name evidence="1" type="ORF">A3196_12820</name>
</gene>
<reference evidence="1 2" key="1">
    <citation type="submission" date="2016-03" db="EMBL/GenBank/DDBJ databases">
        <title>Chemosynthetic sulphur-oxidizing symbionts of marine invertebrate animals are capable of nitrogen fixation.</title>
        <authorList>
            <person name="Petersen J.M."/>
            <person name="Kemper A."/>
            <person name="Gruber-Vodicka H."/>
            <person name="Cardini U."/>
            <person name="Geest Mvander."/>
            <person name="Kleiner M."/>
            <person name="Bulgheresi S."/>
            <person name="Fussmann M."/>
            <person name="Herbold C."/>
            <person name="Seah B.K.B."/>
            <person name="Antony C.Paul."/>
            <person name="Liu D."/>
            <person name="Belitz A."/>
            <person name="Weber M."/>
        </authorList>
    </citation>
    <scope>NUCLEOTIDE SEQUENCE [LARGE SCALE GENOMIC DNA]</scope>
    <source>
        <strain evidence="1">G_D</strain>
    </source>
</reference>
<organism evidence="1 2">
    <name type="scientific">Candidatus Thiodiazotropha endoloripes</name>
    <dbReference type="NCBI Taxonomy" id="1818881"/>
    <lineage>
        <taxon>Bacteria</taxon>
        <taxon>Pseudomonadati</taxon>
        <taxon>Pseudomonadota</taxon>
        <taxon>Gammaproteobacteria</taxon>
        <taxon>Chromatiales</taxon>
        <taxon>Sedimenticolaceae</taxon>
        <taxon>Candidatus Thiodiazotropha</taxon>
    </lineage>
</organism>
<dbReference type="EMBL" id="LVJZ01000003">
    <property type="protein sequence ID" value="ODB97560.1"/>
    <property type="molecule type" value="Genomic_DNA"/>
</dbReference>
<sequence>MSEELSIEYAKKILTTLNKLDVCVGGLDDLYTKLDGLSKSEIKRELKREIGEVMFVSYELVGLVVRQHPSLDPDSDSS</sequence>